<dbReference type="RefSeq" id="WP_190558297.1">
    <property type="nucleotide sequence ID" value="NZ_JACJQU010000002.1"/>
</dbReference>
<name>A0A927A031_9NOST</name>
<evidence type="ECO:0008006" key="3">
    <source>
        <dbReference type="Google" id="ProtNLM"/>
    </source>
</evidence>
<dbReference type="AlphaFoldDB" id="A0A927A031"/>
<reference evidence="2" key="1">
    <citation type="journal article" date="2020" name="ISME J.">
        <title>Comparative genomics reveals insights into cyanobacterial evolution and habitat adaptation.</title>
        <authorList>
            <person name="Chen M.Y."/>
            <person name="Teng W.K."/>
            <person name="Zhao L."/>
            <person name="Hu C.X."/>
            <person name="Zhou Y.K."/>
            <person name="Han B.P."/>
            <person name="Song L.R."/>
            <person name="Shu W.S."/>
        </authorList>
    </citation>
    <scope>NUCLEOTIDE SEQUENCE [LARGE SCALE GENOMIC DNA]</scope>
    <source>
        <strain evidence="2">FACHB-251</strain>
    </source>
</reference>
<protein>
    <recommendedName>
        <fullName evidence="3">TPR repeat-containing protein</fullName>
    </recommendedName>
</protein>
<dbReference type="Proteomes" id="UP000662185">
    <property type="component" value="Unassembled WGS sequence"/>
</dbReference>
<evidence type="ECO:0000313" key="1">
    <source>
        <dbReference type="EMBL" id="MBD2293194.1"/>
    </source>
</evidence>
<dbReference type="EMBL" id="JACJQU010000002">
    <property type="protein sequence ID" value="MBD2293194.1"/>
    <property type="molecule type" value="Genomic_DNA"/>
</dbReference>
<proteinExistence type="predicted"/>
<keyword evidence="2" id="KW-1185">Reference proteome</keyword>
<sequence>MNLEFSDWDQDVPPEGYEEYQTLINALKRKNNNEFGLLFVECTPVEAEKVFSRILYDIPEKKLEILRLVEPINTLYERVLKLYINKQFDILFIKGLEYSLYKYEKEKFGEITEAHSHDLSGVPPILDHLNKLRESFRDNIPITFVFLGRPFLIDYFIHRAQDFFDWKSSNVLKLTSVPDLDQEESPSNSVRNSQVSRSPLTDKYCFPCDKLK</sequence>
<evidence type="ECO:0000313" key="2">
    <source>
        <dbReference type="Proteomes" id="UP000662185"/>
    </source>
</evidence>
<gene>
    <name evidence="1" type="ORF">H6G06_06770</name>
</gene>
<accession>A0A927A031</accession>
<organism evidence="1 2">
    <name type="scientific">Anabaena sphaerica FACHB-251</name>
    <dbReference type="NCBI Taxonomy" id="2692883"/>
    <lineage>
        <taxon>Bacteria</taxon>
        <taxon>Bacillati</taxon>
        <taxon>Cyanobacteriota</taxon>
        <taxon>Cyanophyceae</taxon>
        <taxon>Nostocales</taxon>
        <taxon>Nostocaceae</taxon>
        <taxon>Anabaena</taxon>
    </lineage>
</organism>
<comment type="caution">
    <text evidence="1">The sequence shown here is derived from an EMBL/GenBank/DDBJ whole genome shotgun (WGS) entry which is preliminary data.</text>
</comment>